<organism evidence="3 4">
    <name type="scientific">Bondarzewia mesenterica</name>
    <dbReference type="NCBI Taxonomy" id="1095465"/>
    <lineage>
        <taxon>Eukaryota</taxon>
        <taxon>Fungi</taxon>
        <taxon>Dikarya</taxon>
        <taxon>Basidiomycota</taxon>
        <taxon>Agaricomycotina</taxon>
        <taxon>Agaricomycetes</taxon>
        <taxon>Russulales</taxon>
        <taxon>Bondarzewiaceae</taxon>
        <taxon>Bondarzewia</taxon>
    </lineage>
</organism>
<dbReference type="Pfam" id="PF01575">
    <property type="entry name" value="MaoC_dehydratas"/>
    <property type="match status" value="1"/>
</dbReference>
<dbReference type="Pfam" id="PF22622">
    <property type="entry name" value="MFE-2_hydrat-2_N"/>
    <property type="match status" value="1"/>
</dbReference>
<dbReference type="GO" id="GO:0004300">
    <property type="term" value="F:enoyl-CoA hydratase activity"/>
    <property type="evidence" value="ECO:0007669"/>
    <property type="project" value="TreeGrafter"/>
</dbReference>
<dbReference type="GO" id="GO:0006635">
    <property type="term" value="P:fatty acid beta-oxidation"/>
    <property type="evidence" value="ECO:0007669"/>
    <property type="project" value="TreeGrafter"/>
</dbReference>
<dbReference type="AlphaFoldDB" id="A0A4S4M373"/>
<feature type="domain" description="MaoC-like" evidence="1">
    <location>
        <begin position="182"/>
        <end position="292"/>
    </location>
</feature>
<dbReference type="GO" id="GO:0005777">
    <property type="term" value="C:peroxisome"/>
    <property type="evidence" value="ECO:0007669"/>
    <property type="project" value="TreeGrafter"/>
</dbReference>
<dbReference type="SUPFAM" id="SSF54637">
    <property type="entry name" value="Thioesterase/thiol ester dehydrase-isomerase"/>
    <property type="match status" value="2"/>
</dbReference>
<dbReference type="Proteomes" id="UP000310158">
    <property type="component" value="Unassembled WGS sequence"/>
</dbReference>
<name>A0A4S4M373_9AGAM</name>
<evidence type="ECO:0000259" key="1">
    <source>
        <dbReference type="Pfam" id="PF01575"/>
    </source>
</evidence>
<dbReference type="Gene3D" id="3.10.129.10">
    <property type="entry name" value="Hotdog Thioesterase"/>
    <property type="match status" value="1"/>
</dbReference>
<feature type="domain" description="Peroxisomal multifunctional enzyme type 2-like N-terminal" evidence="2">
    <location>
        <begin position="22"/>
        <end position="154"/>
    </location>
</feature>
<dbReference type="EMBL" id="SGPL01000119">
    <property type="protein sequence ID" value="THH17250.1"/>
    <property type="molecule type" value="Genomic_DNA"/>
</dbReference>
<proteinExistence type="predicted"/>
<evidence type="ECO:0000313" key="3">
    <source>
        <dbReference type="EMBL" id="THH17250.1"/>
    </source>
</evidence>
<dbReference type="InterPro" id="IPR054357">
    <property type="entry name" value="MFE-2_N"/>
</dbReference>
<accession>A0A4S4M373</accession>
<keyword evidence="4" id="KW-1185">Reference proteome</keyword>
<dbReference type="OrthoDB" id="60204at2759"/>
<dbReference type="CDD" id="cd03448">
    <property type="entry name" value="HDE_HSD"/>
    <property type="match status" value="1"/>
</dbReference>
<dbReference type="PANTHER" id="PTHR13078:SF57">
    <property type="entry name" value="DEHYDRATASE, PUTATIVE (AFU_ORTHOLOGUE AFUA_5G00640)-RELATED"/>
    <property type="match status" value="1"/>
</dbReference>
<dbReference type="GO" id="GO:0003857">
    <property type="term" value="F:(3S)-3-hydroxyacyl-CoA dehydrogenase (NAD+) activity"/>
    <property type="evidence" value="ECO:0007669"/>
    <property type="project" value="TreeGrafter"/>
</dbReference>
<dbReference type="InterPro" id="IPR002539">
    <property type="entry name" value="MaoC-like_dom"/>
</dbReference>
<dbReference type="PANTHER" id="PTHR13078">
    <property type="entry name" value="PEROXISOMAL MULTIFUNCTIONAL ENZYME TYPE 2-RELATED"/>
    <property type="match status" value="1"/>
</dbReference>
<gene>
    <name evidence="3" type="ORF">EW146_g3528</name>
</gene>
<protein>
    <submittedName>
        <fullName evidence="3">Uncharacterized protein</fullName>
    </submittedName>
</protein>
<reference evidence="3 4" key="1">
    <citation type="submission" date="2019-02" db="EMBL/GenBank/DDBJ databases">
        <title>Genome sequencing of the rare red list fungi Bondarzewia mesenterica.</title>
        <authorList>
            <person name="Buettner E."/>
            <person name="Kellner H."/>
        </authorList>
    </citation>
    <scope>NUCLEOTIDE SEQUENCE [LARGE SCALE GENOMIC DNA]</scope>
    <source>
        <strain evidence="3 4">DSM 108281</strain>
    </source>
</reference>
<evidence type="ECO:0000313" key="4">
    <source>
        <dbReference type="Proteomes" id="UP000310158"/>
    </source>
</evidence>
<dbReference type="GO" id="GO:0044594">
    <property type="term" value="F:17-beta-hydroxysteroid dehydrogenase (NAD+) activity"/>
    <property type="evidence" value="ECO:0007669"/>
    <property type="project" value="TreeGrafter"/>
</dbReference>
<sequence length="348" mass="37913">MSAADVLDKALGFEYEDQPVAWNKRDLLAYALGIGAKNTDFNIVYELDKSFSAFPTFPAALFLKGDDQDVNLFSARVGSTRSTSGLPNFDPNRVVHATQTVEVLKPLPLISGSGWKLKKRLTSIHENKSGVIVENEILLVDPRGTPYAKLYSSSFNLGAKITGQRFSKSIAAPPNAKPIPKDRKPDWVVQDKTSPEQAVIYRLSGDYNPLHIDPRIGQAAGFGGVILHGLSTYGFAARALVSAIGTNDPNSLRYFGVRFTAPVKPGDALETLAWELGPGPDGTTEVAFEMKNTTSGKIVIGSGLAYIRKTEKKTAGKISYRIYASGKKRYLYRITPIIQARAVPAIYD</sequence>
<evidence type="ECO:0000259" key="2">
    <source>
        <dbReference type="Pfam" id="PF22622"/>
    </source>
</evidence>
<comment type="caution">
    <text evidence="3">The sequence shown here is derived from an EMBL/GenBank/DDBJ whole genome shotgun (WGS) entry which is preliminary data.</text>
</comment>
<dbReference type="InterPro" id="IPR029069">
    <property type="entry name" value="HotDog_dom_sf"/>
</dbReference>